<organism evidence="1 2">
    <name type="scientific">Leptosia nina</name>
    <dbReference type="NCBI Taxonomy" id="320188"/>
    <lineage>
        <taxon>Eukaryota</taxon>
        <taxon>Metazoa</taxon>
        <taxon>Ecdysozoa</taxon>
        <taxon>Arthropoda</taxon>
        <taxon>Hexapoda</taxon>
        <taxon>Insecta</taxon>
        <taxon>Pterygota</taxon>
        <taxon>Neoptera</taxon>
        <taxon>Endopterygota</taxon>
        <taxon>Lepidoptera</taxon>
        <taxon>Glossata</taxon>
        <taxon>Ditrysia</taxon>
        <taxon>Papilionoidea</taxon>
        <taxon>Pieridae</taxon>
        <taxon>Pierinae</taxon>
        <taxon>Leptosia</taxon>
    </lineage>
</organism>
<dbReference type="AlphaFoldDB" id="A0AAV1JWF5"/>
<evidence type="ECO:0000313" key="1">
    <source>
        <dbReference type="EMBL" id="CAK1552963.1"/>
    </source>
</evidence>
<reference evidence="1 2" key="1">
    <citation type="submission" date="2023-11" db="EMBL/GenBank/DDBJ databases">
        <authorList>
            <person name="Okamura Y."/>
        </authorList>
    </citation>
    <scope>NUCLEOTIDE SEQUENCE [LARGE SCALE GENOMIC DNA]</scope>
</reference>
<evidence type="ECO:0000313" key="2">
    <source>
        <dbReference type="Proteomes" id="UP001497472"/>
    </source>
</evidence>
<accession>A0AAV1JWF5</accession>
<gene>
    <name evidence="1" type="ORF">LNINA_LOCUS11987</name>
</gene>
<sequence>MALKARKFFRYANEEFIIPAMSDDKVAAVNNDVINILWHVVDPHVRDKTTALHLDCAIGIRGRHRGGRYPPLDSLLNDLLVSTFIKDDKVL</sequence>
<protein>
    <submittedName>
        <fullName evidence="1">Uncharacterized protein</fullName>
    </submittedName>
</protein>
<dbReference type="EMBL" id="CAVLEF010000203">
    <property type="protein sequence ID" value="CAK1552963.1"/>
    <property type="molecule type" value="Genomic_DNA"/>
</dbReference>
<name>A0AAV1JWF5_9NEOP</name>
<comment type="caution">
    <text evidence="1">The sequence shown here is derived from an EMBL/GenBank/DDBJ whole genome shotgun (WGS) entry which is preliminary data.</text>
</comment>
<dbReference type="Proteomes" id="UP001497472">
    <property type="component" value="Unassembled WGS sequence"/>
</dbReference>
<keyword evidence="2" id="KW-1185">Reference proteome</keyword>
<proteinExistence type="predicted"/>